<dbReference type="FunFam" id="3.30.70.330:FF:000065">
    <property type="entry name" value="mRNA binding post-transcriptional regulator"/>
    <property type="match status" value="1"/>
</dbReference>
<evidence type="ECO:0000256" key="2">
    <source>
        <dbReference type="ARBA" id="ARBA00022884"/>
    </source>
</evidence>
<evidence type="ECO:0000259" key="4">
    <source>
        <dbReference type="PROSITE" id="PS50102"/>
    </source>
</evidence>
<dbReference type="GO" id="GO:0005829">
    <property type="term" value="C:cytosol"/>
    <property type="evidence" value="ECO:0007669"/>
    <property type="project" value="TreeGrafter"/>
</dbReference>
<dbReference type="Pfam" id="PF00076">
    <property type="entry name" value="RRM_1"/>
    <property type="match status" value="3"/>
</dbReference>
<dbReference type="Gene3D" id="3.40.50.1820">
    <property type="entry name" value="alpha/beta hydrolase"/>
    <property type="match status" value="1"/>
</dbReference>
<evidence type="ECO:0000256" key="3">
    <source>
        <dbReference type="PROSITE-ProRule" id="PRU00176"/>
    </source>
</evidence>
<feature type="domain" description="RRM" evidence="4">
    <location>
        <begin position="247"/>
        <end position="319"/>
    </location>
</feature>
<dbReference type="CDD" id="cd12344">
    <property type="entry name" value="RRM1_SECp43_like"/>
    <property type="match status" value="1"/>
</dbReference>
<accession>A0A367KPX7</accession>
<dbReference type="InterPro" id="IPR035979">
    <property type="entry name" value="RBD_domain_sf"/>
</dbReference>
<dbReference type="InterPro" id="IPR012677">
    <property type="entry name" value="Nucleotide-bd_a/b_plait_sf"/>
</dbReference>
<dbReference type="Gene3D" id="3.30.70.330">
    <property type="match status" value="3"/>
</dbReference>
<organism evidence="5 6">
    <name type="scientific">Rhizopus stolonifer</name>
    <name type="common">Rhizopus nigricans</name>
    <dbReference type="NCBI Taxonomy" id="4846"/>
    <lineage>
        <taxon>Eukaryota</taxon>
        <taxon>Fungi</taxon>
        <taxon>Fungi incertae sedis</taxon>
        <taxon>Mucoromycota</taxon>
        <taxon>Mucoromycotina</taxon>
        <taxon>Mucoromycetes</taxon>
        <taxon>Mucorales</taxon>
        <taxon>Mucorineae</taxon>
        <taxon>Rhizopodaceae</taxon>
        <taxon>Rhizopus</taxon>
    </lineage>
</organism>
<dbReference type="Proteomes" id="UP000253551">
    <property type="component" value="Unassembled WGS sequence"/>
</dbReference>
<dbReference type="PANTHER" id="PTHR47640">
    <property type="entry name" value="TRNA SELENOCYSTEINE 1-ASSOCIATED PROTEIN 1-RELATED-RELATED"/>
    <property type="match status" value="1"/>
</dbReference>
<dbReference type="InterPro" id="IPR050825">
    <property type="entry name" value="RBM42_RBP45_47-like"/>
</dbReference>
<dbReference type="GO" id="GO:0003729">
    <property type="term" value="F:mRNA binding"/>
    <property type="evidence" value="ECO:0007669"/>
    <property type="project" value="InterPro"/>
</dbReference>
<dbReference type="PANTHER" id="PTHR47640:SF10">
    <property type="entry name" value="TRNA SELENOCYSTEINE 1-ASSOCIATED PROTEIN 1-RELATED"/>
    <property type="match status" value="1"/>
</dbReference>
<feature type="domain" description="RRM" evidence="4">
    <location>
        <begin position="115"/>
        <end position="194"/>
    </location>
</feature>
<dbReference type="InterPro" id="IPR000504">
    <property type="entry name" value="RRM_dom"/>
</dbReference>
<proteinExistence type="predicted"/>
<evidence type="ECO:0000313" key="6">
    <source>
        <dbReference type="Proteomes" id="UP000253551"/>
    </source>
</evidence>
<gene>
    <name evidence="5" type="ORF">CU098_011522</name>
</gene>
<dbReference type="PROSITE" id="PS50102">
    <property type="entry name" value="RRM"/>
    <property type="match status" value="3"/>
</dbReference>
<dbReference type="InterPro" id="IPR029058">
    <property type="entry name" value="AB_hydrolase_fold"/>
</dbReference>
<protein>
    <recommendedName>
        <fullName evidence="4">RRM domain-containing protein</fullName>
    </recommendedName>
</protein>
<dbReference type="OrthoDB" id="7457040at2759"/>
<sequence>MSDTFIFHNNSRLRQSDDKTTLWMGDLDYWMDEIFLRQLWSSLFGDSIVVKLIRDKRTNASSGYAFIGFDSTQAAQKALDTFHGTRIPNSSKLFRLNWASGGGICDKKENRAPEYSLFVGDLSNDIDETYLLALFRARYPSCHSAKIMTDPLTGLSRGYGFVRFLNQLEQQEAVIEMNGVFCDNRPIRVSFATPKTTHLHQKLEQPFSPPYQYEQPLSPLSQHDARYIQLSLQAPALVHQPTDPNNTTVFVGGLSSPVTEDELRQYFSPFGEVVYVKIPPGKGCGFVQYVSRMSAEKAIEKMNGFMIGNFRIRLSWGRSQTDKSNQHTVIKSPPLPPPSLENNSNMRLLTSFRPLSPPISSQFNSSFLSLNQPQQQQQQDQLFLRSAIHDDDWLLQLNQQQPHYNDNLNWGIWSEKTASIAEARIIKRIYGALPLAGPQTPIYARIGRISIDRQTLLSNKTARQVNTLYISQQHHQSIPFRFEAEPRQDLLEDIQHETKENHGIRNLVICHGYGAGLGFFYRNYQNLSQETGWRLFSLDWLGMGNSSRPKWTISKQSNQTWDEIVSEVEDHFVESLEDWRDKVGLEKMTLFGHSLGGYFAACYALKYPQRVEKLILVSPAGIPENSYAPKKIETENPQEELEREANELGASLQAEAAAMENIAKQQPEPPKRRIPAWATYLWDRNVTPMSIVRMIGPFGANLVHSYTSRRFAHLDEDEQHDLYDYLYNITSSSGSGEYALAAILAPGAVARKPLFHRLAGLKMPTVFVYGEVDWMDYKAAERAKEHMKVPVKVIRVPEGGHHMYLDNPEYFNKVIREEMQQS</sequence>
<keyword evidence="6" id="KW-1185">Reference proteome</keyword>
<dbReference type="Pfam" id="PF00561">
    <property type="entry name" value="Abhydrolase_1"/>
    <property type="match status" value="1"/>
</dbReference>
<evidence type="ECO:0000256" key="1">
    <source>
        <dbReference type="ARBA" id="ARBA00022737"/>
    </source>
</evidence>
<reference evidence="5 6" key="1">
    <citation type="journal article" date="2018" name="G3 (Bethesda)">
        <title>Phylogenetic and Phylogenomic Definition of Rhizopus Species.</title>
        <authorList>
            <person name="Gryganskyi A.P."/>
            <person name="Golan J."/>
            <person name="Dolatabadi S."/>
            <person name="Mondo S."/>
            <person name="Robb S."/>
            <person name="Idnurm A."/>
            <person name="Muszewska A."/>
            <person name="Steczkiewicz K."/>
            <person name="Masonjones S."/>
            <person name="Liao H.L."/>
            <person name="Gajdeczka M.T."/>
            <person name="Anike F."/>
            <person name="Vuek A."/>
            <person name="Anishchenko I.M."/>
            <person name="Voigt K."/>
            <person name="de Hoog G.S."/>
            <person name="Smith M.E."/>
            <person name="Heitman J."/>
            <person name="Vilgalys R."/>
            <person name="Stajich J.E."/>
        </authorList>
    </citation>
    <scope>NUCLEOTIDE SEQUENCE [LARGE SCALE GENOMIC DNA]</scope>
    <source>
        <strain evidence="5 6">LSU 92-RS-03</strain>
    </source>
</reference>
<feature type="domain" description="RRM" evidence="4">
    <location>
        <begin position="20"/>
        <end position="101"/>
    </location>
</feature>
<dbReference type="SUPFAM" id="SSF54928">
    <property type="entry name" value="RNA-binding domain, RBD"/>
    <property type="match status" value="2"/>
</dbReference>
<dbReference type="GO" id="GO:0006376">
    <property type="term" value="P:mRNA splice site recognition"/>
    <property type="evidence" value="ECO:0007669"/>
    <property type="project" value="TreeGrafter"/>
</dbReference>
<dbReference type="EMBL" id="PJQM01000851">
    <property type="protein sequence ID" value="RCI03912.1"/>
    <property type="molecule type" value="Genomic_DNA"/>
</dbReference>
<dbReference type="CDD" id="cd12346">
    <property type="entry name" value="RRM3_NGR1_NAM8_like"/>
    <property type="match status" value="1"/>
</dbReference>
<dbReference type="SMART" id="SM00360">
    <property type="entry name" value="RRM"/>
    <property type="match status" value="3"/>
</dbReference>
<dbReference type="STRING" id="4846.A0A367KPX7"/>
<name>A0A367KPX7_RHIST</name>
<dbReference type="SUPFAM" id="SSF53474">
    <property type="entry name" value="alpha/beta-Hydrolases"/>
    <property type="match status" value="1"/>
</dbReference>
<evidence type="ECO:0000313" key="5">
    <source>
        <dbReference type="EMBL" id="RCI03912.1"/>
    </source>
</evidence>
<dbReference type="AlphaFoldDB" id="A0A367KPX7"/>
<keyword evidence="1" id="KW-0677">Repeat</keyword>
<keyword evidence="2 3" id="KW-0694">RNA-binding</keyword>
<comment type="caution">
    <text evidence="5">The sequence shown here is derived from an EMBL/GenBank/DDBJ whole genome shotgun (WGS) entry which is preliminary data.</text>
</comment>
<dbReference type="InterPro" id="IPR000073">
    <property type="entry name" value="AB_hydrolase_1"/>
</dbReference>